<name>A0ACB7RN11_HYAAI</name>
<organism evidence="1 2">
    <name type="scientific">Hyalomma asiaticum</name>
    <name type="common">Tick</name>
    <dbReference type="NCBI Taxonomy" id="266040"/>
    <lineage>
        <taxon>Eukaryota</taxon>
        <taxon>Metazoa</taxon>
        <taxon>Ecdysozoa</taxon>
        <taxon>Arthropoda</taxon>
        <taxon>Chelicerata</taxon>
        <taxon>Arachnida</taxon>
        <taxon>Acari</taxon>
        <taxon>Parasitiformes</taxon>
        <taxon>Ixodida</taxon>
        <taxon>Ixodoidea</taxon>
        <taxon>Ixodidae</taxon>
        <taxon>Hyalomminae</taxon>
        <taxon>Hyalomma</taxon>
    </lineage>
</organism>
<evidence type="ECO:0000313" key="2">
    <source>
        <dbReference type="Proteomes" id="UP000821845"/>
    </source>
</evidence>
<keyword evidence="2" id="KW-1185">Reference proteome</keyword>
<reference evidence="1" key="1">
    <citation type="submission" date="2020-05" db="EMBL/GenBank/DDBJ databases">
        <title>Large-scale comparative analyses of tick genomes elucidate their genetic diversity and vector capacities.</title>
        <authorList>
            <person name="Jia N."/>
            <person name="Wang J."/>
            <person name="Shi W."/>
            <person name="Du L."/>
            <person name="Sun Y."/>
            <person name="Zhan W."/>
            <person name="Jiang J."/>
            <person name="Wang Q."/>
            <person name="Zhang B."/>
            <person name="Ji P."/>
            <person name="Sakyi L.B."/>
            <person name="Cui X."/>
            <person name="Yuan T."/>
            <person name="Jiang B."/>
            <person name="Yang W."/>
            <person name="Lam T.T.-Y."/>
            <person name="Chang Q."/>
            <person name="Ding S."/>
            <person name="Wang X."/>
            <person name="Zhu J."/>
            <person name="Ruan X."/>
            <person name="Zhao L."/>
            <person name="Wei J."/>
            <person name="Que T."/>
            <person name="Du C."/>
            <person name="Cheng J."/>
            <person name="Dai P."/>
            <person name="Han X."/>
            <person name="Huang E."/>
            <person name="Gao Y."/>
            <person name="Liu J."/>
            <person name="Shao H."/>
            <person name="Ye R."/>
            <person name="Li L."/>
            <person name="Wei W."/>
            <person name="Wang X."/>
            <person name="Wang C."/>
            <person name="Yang T."/>
            <person name="Huo Q."/>
            <person name="Li W."/>
            <person name="Guo W."/>
            <person name="Chen H."/>
            <person name="Zhou L."/>
            <person name="Ni X."/>
            <person name="Tian J."/>
            <person name="Zhou Y."/>
            <person name="Sheng Y."/>
            <person name="Liu T."/>
            <person name="Pan Y."/>
            <person name="Xia L."/>
            <person name="Li J."/>
            <person name="Zhao F."/>
            <person name="Cao W."/>
        </authorList>
    </citation>
    <scope>NUCLEOTIDE SEQUENCE</scope>
    <source>
        <strain evidence="1">Hyas-2018</strain>
    </source>
</reference>
<protein>
    <submittedName>
        <fullName evidence="1">Uncharacterized protein</fullName>
    </submittedName>
</protein>
<gene>
    <name evidence="1" type="ORF">HPB50_011947</name>
</gene>
<evidence type="ECO:0000313" key="1">
    <source>
        <dbReference type="EMBL" id="KAH6922282.1"/>
    </source>
</evidence>
<dbReference type="Proteomes" id="UP000821845">
    <property type="component" value="Chromosome 9"/>
</dbReference>
<comment type="caution">
    <text evidence="1">The sequence shown here is derived from an EMBL/GenBank/DDBJ whole genome shotgun (WGS) entry which is preliminary data.</text>
</comment>
<dbReference type="EMBL" id="CM023489">
    <property type="protein sequence ID" value="KAH6922282.1"/>
    <property type="molecule type" value="Genomic_DNA"/>
</dbReference>
<sequence length="1239" mass="136147">MSVSTPATVASAWLRLNPSPAILRISPAGPKISDVRRRGRKATHICPRPAAVRSLNGLTIQGMAELQVTLEFFVELFKFSNVDLFQRGYYQIRTALKVPQRLPARVEVQLPKSTVIQSYALPIVFPPCVVNGTAVSKTFQILYKNEEVFLHDTVLFKVHALVDAHKEEYRLDTVSSRTSGSGGRLLARLQRACMVHWELCSLLLTAYGSLQRRMVEFMRLLPPWQHLRRVVEDSLHLSSCLEGLSNVAKDCFQHLKARDVSPPEWDKVFAHVTQAENEEDFVAVAHSDVAQLCGALIVLWKQFLEVVADQDRVRQQLARQRHLQRVKRFAEAYFVIERPRIAVLSANDASTQLFLDVTEALRRSEYLALLPPLEVECAELDGDSNNLPVIYEEHYQDFKTTPQGCASQSCLNLSDISLQFDDRRPSASAANNVKPSEKAAVASKLLSQKTVPLRHGSPTLSADADLGSPTSTSSTSSADAQDREGATRSGKGSTSSSRGKVKLKARTASLLRQLKRPHLNNSSVTLLAFKRLDALRSRAAETGGAAAGSQMKHSQSSVVVTSANLSLPRSVATPSQSHLLNSESMPDLTTQLAPARTAPQAVPPAPPPPRSRVASDSLNANFDALFVSDPIVARKAVSESCSCVRPHLRTALAHSLTAAKHRRSTSSCQVGFDGHEVFLCPGAGGSSKSTSGYESADTSSDVVTIAPMPEKGATSPLDGGTSAPPLPPPQFRDSPKDTAAGNFSAHSSSPSSCKEKLTNHPVGIQCCNFPCSQDKTVNGVTPSTEKPAEPVNPPMMACEGTAFFPKPPAEFASDQAPSSAPTHPENGDDEEPPEDPSMIQNGVEKEVCPSDEEARRRYEECRSYLETKCTLIEMLTDPKDEYHAALDSVVEASQEFWQQIEAEKDENANDEAEDVVSVRRASAVNADIISFVKAKEEFRARLGTPWLWYSDFPVLASSVPYFQCDNDLRAFSPEGLHLVICVHGLDGNSADLRLVRTYLELGLPMVNFEFLMSERNQGETFEDFETMTDRLVSEISYHIEVFALKPAKIRQVLDFIGHSLGNIIIRSALTRPEMKPYLNLLCTFLSLSGPHLGTLFNNSGLKWKKSGSLLQLAMKDTADIRQSFLYKLSQKPGLEFFKHVLLFGSMQDRYVPIHSARIELCKAAVKDTTPIGAAYREMVSHLLRPLASKPDISLVRYDVHHALPSSANSLIGRAAHIAVLDSELFIEKFMVVTGLKYFA</sequence>
<accession>A0ACB7RN11</accession>
<proteinExistence type="predicted"/>